<dbReference type="AlphaFoldDB" id="A0A212J3S8"/>
<protein>
    <submittedName>
        <fullName evidence="1">Uncharacterized protein</fullName>
    </submittedName>
</protein>
<accession>A0A212J3S8</accession>
<sequence>MEQKDIQELFTYIKGKLPKAKPKTLTPRIAAAWCKEMDGYTLEQLKCAVDDWTALKPFWPDADELKALLPPPPEKRTFPGWPAYGYRDVDDYREQMQSFIRRSREEDAADG</sequence>
<evidence type="ECO:0000313" key="1">
    <source>
        <dbReference type="EMBL" id="SBV94101.1"/>
    </source>
</evidence>
<name>A0A212J3S8_9FIRM</name>
<proteinExistence type="predicted"/>
<reference evidence="1" key="1">
    <citation type="submission" date="2016-04" db="EMBL/GenBank/DDBJ databases">
        <authorList>
            <person name="Evans L.H."/>
            <person name="Alamgir A."/>
            <person name="Owens N."/>
            <person name="Weber N.D."/>
            <person name="Virtaneva K."/>
            <person name="Barbian K."/>
            <person name="Babar A."/>
            <person name="Rosenke K."/>
        </authorList>
    </citation>
    <scope>NUCLEOTIDE SEQUENCE</scope>
    <source>
        <strain evidence="1">86</strain>
    </source>
</reference>
<organism evidence="1">
    <name type="scientific">uncultured Eubacteriales bacterium</name>
    <dbReference type="NCBI Taxonomy" id="172733"/>
    <lineage>
        <taxon>Bacteria</taxon>
        <taxon>Bacillati</taxon>
        <taxon>Bacillota</taxon>
        <taxon>Clostridia</taxon>
        <taxon>Eubacteriales</taxon>
        <taxon>environmental samples</taxon>
    </lineage>
</organism>
<dbReference type="EMBL" id="FLUN01000001">
    <property type="protein sequence ID" value="SBV94101.1"/>
    <property type="molecule type" value="Genomic_DNA"/>
</dbReference>
<gene>
    <name evidence="1" type="ORF">KL86CLO1_10468</name>
</gene>